<comment type="caution">
    <text evidence="2">The sequence shown here is derived from an EMBL/GenBank/DDBJ whole genome shotgun (WGS) entry which is preliminary data.</text>
</comment>
<reference evidence="2" key="1">
    <citation type="submission" date="2023-07" db="EMBL/GenBank/DDBJ databases">
        <title>Genomic Encyclopedia of Type Strains, Phase IV (KMG-IV): sequencing the most valuable type-strain genomes for metagenomic binning, comparative biology and taxonomic classification.</title>
        <authorList>
            <person name="Goeker M."/>
        </authorList>
    </citation>
    <scope>NUCLEOTIDE SEQUENCE</scope>
    <source>
        <strain evidence="2">DSM 21202</strain>
    </source>
</reference>
<sequence length="305" mass="35008">MTRRERSGAGRPRVYDCFLFFRELDLLEIRLRELADVVDTFVLVESRYDFAGREKPLHYKANRSRFAAFADRIRHIEVLDEPADADQRWVRQRHQRAAILTGLADSAPDDLVLLSDVDEIPSEATVAALAADPRRHAIHFLNQPLYRFYLDVRDTGGGGWIGTRAVRARHMIDPTRLRKLKPVNYPKAPRAYEHAYWAYRSALEFRSYLTRVRHAEAGWHFSSVGDLDYLLAKDQAIAFDEMSQHSTASIADWDRHRAALSMNIGRAERLSADAALPKAVREDPERYAALLAPQQDEDGDRPDVR</sequence>
<dbReference type="GO" id="GO:0006044">
    <property type="term" value="P:N-acetylglucosamine metabolic process"/>
    <property type="evidence" value="ECO:0007669"/>
    <property type="project" value="TreeGrafter"/>
</dbReference>
<organism evidence="2 3">
    <name type="scientific">Amorphus orientalis</name>
    <dbReference type="NCBI Taxonomy" id="649198"/>
    <lineage>
        <taxon>Bacteria</taxon>
        <taxon>Pseudomonadati</taxon>
        <taxon>Pseudomonadota</taxon>
        <taxon>Alphaproteobacteria</taxon>
        <taxon>Hyphomicrobiales</taxon>
        <taxon>Amorphaceae</taxon>
        <taxon>Amorphus</taxon>
    </lineage>
</organism>
<dbReference type="Proteomes" id="UP001229244">
    <property type="component" value="Unassembled WGS sequence"/>
</dbReference>
<dbReference type="InterPro" id="IPR006813">
    <property type="entry name" value="Glyco_trans_17"/>
</dbReference>
<keyword evidence="2" id="KW-0328">Glycosyltransferase</keyword>
<evidence type="ECO:0000256" key="1">
    <source>
        <dbReference type="SAM" id="MobiDB-lite"/>
    </source>
</evidence>
<feature type="region of interest" description="Disordered" evidence="1">
    <location>
        <begin position="286"/>
        <end position="305"/>
    </location>
</feature>
<gene>
    <name evidence="2" type="ORF">J2S73_003627</name>
</gene>
<keyword evidence="3" id="KW-1185">Reference proteome</keyword>
<dbReference type="GO" id="GO:0016020">
    <property type="term" value="C:membrane"/>
    <property type="evidence" value="ECO:0007669"/>
    <property type="project" value="InterPro"/>
</dbReference>
<evidence type="ECO:0000313" key="2">
    <source>
        <dbReference type="EMBL" id="MDQ0317150.1"/>
    </source>
</evidence>
<dbReference type="EMBL" id="JAUSUL010000004">
    <property type="protein sequence ID" value="MDQ0317150.1"/>
    <property type="molecule type" value="Genomic_DNA"/>
</dbReference>
<evidence type="ECO:0000313" key="3">
    <source>
        <dbReference type="Proteomes" id="UP001229244"/>
    </source>
</evidence>
<accession>A0AAE3VS14</accession>
<dbReference type="RefSeq" id="WP_306887049.1">
    <property type="nucleotide sequence ID" value="NZ_JAUSUL010000004.1"/>
</dbReference>
<keyword evidence="2" id="KW-0808">Transferase</keyword>
<dbReference type="PANTHER" id="PTHR12224">
    <property type="entry name" value="BETA-1,4-MANNOSYL-GLYCOPROTEIN BETA-1,4-N-ACETYLGLUCOSAMINYL-TRANSFERASE"/>
    <property type="match status" value="1"/>
</dbReference>
<dbReference type="EC" id="2.4.1.144" evidence="2"/>
<protein>
    <submittedName>
        <fullName evidence="2">Beta-1,4-mannosyl-glycoprotein beta-1,4-N-acetylglucosaminyltransferase</fullName>
        <ecNumber evidence="2">2.4.1.144</ecNumber>
    </submittedName>
</protein>
<dbReference type="Pfam" id="PF04724">
    <property type="entry name" value="Glyco_transf_17"/>
    <property type="match status" value="1"/>
</dbReference>
<dbReference type="AlphaFoldDB" id="A0AAE3VS14"/>
<dbReference type="GO" id="GO:0003830">
    <property type="term" value="F:beta-1,4-mannosylglycoprotein 4-beta-N-acetylglucosaminyltransferase activity"/>
    <property type="evidence" value="ECO:0007669"/>
    <property type="project" value="UniProtKB-EC"/>
</dbReference>
<feature type="compositionally biased region" description="Acidic residues" evidence="1">
    <location>
        <begin position="295"/>
        <end position="305"/>
    </location>
</feature>
<dbReference type="PANTHER" id="PTHR12224:SF0">
    <property type="entry name" value="BETA-1,4-MANNOSYL-GLYCOPROTEIN 4-BETA-N-ACETYLGLUCOSAMINYLTRANSFERASE"/>
    <property type="match status" value="1"/>
</dbReference>
<proteinExistence type="predicted"/>
<name>A0AAE3VS14_9HYPH</name>